<dbReference type="PANTHER" id="PTHR35834:SF2">
    <property type="entry name" value="ATAXIN-10 DOMAIN-CONTAINING PROTEIN"/>
    <property type="match status" value="1"/>
</dbReference>
<protein>
    <recommendedName>
        <fullName evidence="2">Clathrin/coatomer adaptor adaptin-like N-terminal domain-containing protein</fullName>
    </recommendedName>
</protein>
<sequence>MATALVELGSANSLRVLYSLILAIKSPFVESGELPKIIKALDSEDLGLKSEALDCIMEIGYFGGTKEAMKRKNWAV</sequence>
<name>A0A5K1CTK9_9MAGN</name>
<gene>
    <name evidence="1" type="ORF">NYM_LOCUS17132</name>
</gene>
<dbReference type="EMBL" id="LR721782">
    <property type="protein sequence ID" value="VVW29698.1"/>
    <property type="molecule type" value="Genomic_DNA"/>
</dbReference>
<evidence type="ECO:0000313" key="1">
    <source>
        <dbReference type="EMBL" id="VVW29698.1"/>
    </source>
</evidence>
<dbReference type="AlphaFoldDB" id="A0A5K1CTK9"/>
<proteinExistence type="predicted"/>
<dbReference type="PANTHER" id="PTHR35834">
    <property type="entry name" value="ARMADILLO-TYPE FOLD PROTEIN-RELATED"/>
    <property type="match status" value="1"/>
</dbReference>
<accession>A0A5K1CTK9</accession>
<dbReference type="Gramene" id="NC4G0022990.1">
    <property type="protein sequence ID" value="NC4G0022990.1:cds"/>
    <property type="gene ID" value="NC4G0022990"/>
</dbReference>
<evidence type="ECO:0008006" key="2">
    <source>
        <dbReference type="Google" id="ProtNLM"/>
    </source>
</evidence>
<reference evidence="1" key="1">
    <citation type="submission" date="2019-09" db="EMBL/GenBank/DDBJ databases">
        <authorList>
            <person name="Zhang L."/>
        </authorList>
    </citation>
    <scope>NUCLEOTIDE SEQUENCE</scope>
</reference>
<organism evidence="1">
    <name type="scientific">Nymphaea colorata</name>
    <name type="common">pocket water lily</name>
    <dbReference type="NCBI Taxonomy" id="210225"/>
    <lineage>
        <taxon>Eukaryota</taxon>
        <taxon>Viridiplantae</taxon>
        <taxon>Streptophyta</taxon>
        <taxon>Embryophyta</taxon>
        <taxon>Tracheophyta</taxon>
        <taxon>Spermatophyta</taxon>
        <taxon>Magnoliopsida</taxon>
        <taxon>Nymphaeales</taxon>
        <taxon>Nymphaeaceae</taxon>
        <taxon>Nymphaea</taxon>
    </lineage>
</organism>